<name>A0ABS4GQA9_9BACL</name>
<dbReference type="Pfam" id="PF10955">
    <property type="entry name" value="Fin"/>
    <property type="match status" value="1"/>
</dbReference>
<gene>
    <name evidence="1" type="ORF">J2Z37_002464</name>
</gene>
<accession>A0ABS4GQA9</accession>
<comment type="caution">
    <text evidence="1">The sequence shown here is derived from an EMBL/GenBank/DDBJ whole genome shotgun (WGS) entry which is preliminary data.</text>
</comment>
<keyword evidence="2" id="KW-1185">Reference proteome</keyword>
<dbReference type="RefSeq" id="WP_209810501.1">
    <property type="nucleotide sequence ID" value="NZ_JAGGKT010000006.1"/>
</dbReference>
<reference evidence="1 2" key="1">
    <citation type="submission" date="2021-03" db="EMBL/GenBank/DDBJ databases">
        <title>Genomic Encyclopedia of Type Strains, Phase IV (KMG-IV): sequencing the most valuable type-strain genomes for metagenomic binning, comparative biology and taxonomic classification.</title>
        <authorList>
            <person name="Goeker M."/>
        </authorList>
    </citation>
    <scope>NUCLEOTIDE SEQUENCE [LARGE SCALE GENOMIC DNA]</scope>
    <source>
        <strain evidence="1 2">DSM 24738</strain>
    </source>
</reference>
<dbReference type="InterPro" id="IPR020115">
    <property type="entry name" value="Fin"/>
</dbReference>
<evidence type="ECO:0000313" key="2">
    <source>
        <dbReference type="Proteomes" id="UP001519343"/>
    </source>
</evidence>
<organism evidence="1 2">
    <name type="scientific">Ammoniphilus resinae</name>
    <dbReference type="NCBI Taxonomy" id="861532"/>
    <lineage>
        <taxon>Bacteria</taxon>
        <taxon>Bacillati</taxon>
        <taxon>Bacillota</taxon>
        <taxon>Bacilli</taxon>
        <taxon>Bacillales</taxon>
        <taxon>Paenibacillaceae</taxon>
        <taxon>Aneurinibacillus group</taxon>
        <taxon>Ammoniphilus</taxon>
    </lineage>
</organism>
<evidence type="ECO:0000313" key="1">
    <source>
        <dbReference type="EMBL" id="MBP1932463.1"/>
    </source>
</evidence>
<dbReference type="Proteomes" id="UP001519343">
    <property type="component" value="Unassembled WGS sequence"/>
</dbReference>
<proteinExistence type="predicted"/>
<sequence length="73" mass="8091">MSIKYICPYCKTTLGVFDSAHVSEAQLGFHSLTPEERNHIISYEANGDVVANVTCEYCSEAIDRNPELGNPLQ</sequence>
<protein>
    <submittedName>
        <fullName evidence="1">Uncharacterized protein</fullName>
    </submittedName>
</protein>
<dbReference type="EMBL" id="JAGGKT010000006">
    <property type="protein sequence ID" value="MBP1932463.1"/>
    <property type="molecule type" value="Genomic_DNA"/>
</dbReference>